<proteinExistence type="predicted"/>
<dbReference type="Gramene" id="rna-gnl|WGS:NBSK|LSAT_4X24960_mrna">
    <property type="protein sequence ID" value="cds-PLY81323.1"/>
    <property type="gene ID" value="gene-LSAT_4X24960"/>
</dbReference>
<organism evidence="2 3">
    <name type="scientific">Lactuca sativa</name>
    <name type="common">Garden lettuce</name>
    <dbReference type="NCBI Taxonomy" id="4236"/>
    <lineage>
        <taxon>Eukaryota</taxon>
        <taxon>Viridiplantae</taxon>
        <taxon>Streptophyta</taxon>
        <taxon>Embryophyta</taxon>
        <taxon>Tracheophyta</taxon>
        <taxon>Spermatophyta</taxon>
        <taxon>Magnoliopsida</taxon>
        <taxon>eudicotyledons</taxon>
        <taxon>Gunneridae</taxon>
        <taxon>Pentapetalae</taxon>
        <taxon>asterids</taxon>
        <taxon>campanulids</taxon>
        <taxon>Asterales</taxon>
        <taxon>Asteraceae</taxon>
        <taxon>Cichorioideae</taxon>
        <taxon>Cichorieae</taxon>
        <taxon>Lactucinae</taxon>
        <taxon>Lactuca</taxon>
    </lineage>
</organism>
<evidence type="ECO:0000313" key="3">
    <source>
        <dbReference type="Proteomes" id="UP000235145"/>
    </source>
</evidence>
<accession>A0A9R1VRS7</accession>
<dbReference type="AlphaFoldDB" id="A0A9R1VRS7"/>
<protein>
    <submittedName>
        <fullName evidence="2">Uncharacterized protein</fullName>
    </submittedName>
</protein>
<keyword evidence="3" id="KW-1185">Reference proteome</keyword>
<evidence type="ECO:0000313" key="2">
    <source>
        <dbReference type="EMBL" id="KAJ0210823.1"/>
    </source>
</evidence>
<name>A0A9R1VRS7_LACSA</name>
<dbReference type="EMBL" id="NBSK02000004">
    <property type="protein sequence ID" value="KAJ0210823.1"/>
    <property type="molecule type" value="Genomic_DNA"/>
</dbReference>
<feature type="transmembrane region" description="Helical" evidence="1">
    <location>
        <begin position="72"/>
        <end position="104"/>
    </location>
</feature>
<dbReference type="InterPro" id="IPR039926">
    <property type="entry name" value="Egg_app_1"/>
</dbReference>
<comment type="caution">
    <text evidence="2">The sequence shown here is derived from an EMBL/GenBank/DDBJ whole genome shotgun (WGS) entry which is preliminary data.</text>
</comment>
<sequence>MTTTSLQLKLRGIFLADDSPEKWTNPFGDIFTNVISAVSNFFQRLIGLFNQEFPPDSRDEQIRHWFDGATPYLIAAAVLITVLCCWSCLLSCISAIFVGCFNVVRSSFRCLGRCFCCCCGRRMTAPGRSPMMMRRAAFEFNPKDYFRGLRGQPNNFVY</sequence>
<gene>
    <name evidence="2" type="ORF">LSAT_V11C400166690</name>
</gene>
<keyword evidence="1" id="KW-0472">Membrane</keyword>
<dbReference type="Proteomes" id="UP000235145">
    <property type="component" value="Unassembled WGS sequence"/>
</dbReference>
<dbReference type="PANTHER" id="PTHR33333:SF32">
    <property type="entry name" value="PSAD1"/>
    <property type="match status" value="1"/>
</dbReference>
<keyword evidence="1" id="KW-0812">Transmembrane</keyword>
<reference evidence="2 3" key="1">
    <citation type="journal article" date="2017" name="Nat. Commun.">
        <title>Genome assembly with in vitro proximity ligation data and whole-genome triplication in lettuce.</title>
        <authorList>
            <person name="Reyes-Chin-Wo S."/>
            <person name="Wang Z."/>
            <person name="Yang X."/>
            <person name="Kozik A."/>
            <person name="Arikit S."/>
            <person name="Song C."/>
            <person name="Xia L."/>
            <person name="Froenicke L."/>
            <person name="Lavelle D.O."/>
            <person name="Truco M.J."/>
            <person name="Xia R."/>
            <person name="Zhu S."/>
            <person name="Xu C."/>
            <person name="Xu H."/>
            <person name="Xu X."/>
            <person name="Cox K."/>
            <person name="Korf I."/>
            <person name="Meyers B.C."/>
            <person name="Michelmore R.W."/>
        </authorList>
    </citation>
    <scope>NUCLEOTIDE SEQUENCE [LARGE SCALE GENOMIC DNA]</scope>
    <source>
        <strain evidence="3">cv. Salinas</strain>
        <tissue evidence="2">Seedlings</tissue>
    </source>
</reference>
<evidence type="ECO:0000256" key="1">
    <source>
        <dbReference type="SAM" id="Phobius"/>
    </source>
</evidence>
<keyword evidence="1" id="KW-1133">Transmembrane helix</keyword>
<dbReference type="PANTHER" id="PTHR33333">
    <property type="entry name" value="ERYTHROCYTE MEMBRANE PROTEIN 1-LIKE"/>
    <property type="match status" value="1"/>
</dbReference>